<dbReference type="Proteomes" id="UP000256645">
    <property type="component" value="Unassembled WGS sequence"/>
</dbReference>
<name>A0A3D8RC14_9HELO</name>
<organism evidence="3 4">
    <name type="scientific">Coleophoma cylindrospora</name>
    <dbReference type="NCBI Taxonomy" id="1849047"/>
    <lineage>
        <taxon>Eukaryota</taxon>
        <taxon>Fungi</taxon>
        <taxon>Dikarya</taxon>
        <taxon>Ascomycota</taxon>
        <taxon>Pezizomycotina</taxon>
        <taxon>Leotiomycetes</taxon>
        <taxon>Helotiales</taxon>
        <taxon>Dermateaceae</taxon>
        <taxon>Coleophoma</taxon>
    </lineage>
</organism>
<accession>A0A3D8RC14</accession>
<dbReference type="EMBL" id="PDLM01000008">
    <property type="protein sequence ID" value="RDW71593.1"/>
    <property type="molecule type" value="Genomic_DNA"/>
</dbReference>
<dbReference type="AlphaFoldDB" id="A0A3D8RC14"/>
<proteinExistence type="predicted"/>
<reference evidence="3 4" key="1">
    <citation type="journal article" date="2018" name="IMA Fungus">
        <title>IMA Genome-F 9: Draft genome sequence of Annulohypoxylon stygium, Aspergillus mulundensis, Berkeleyomyces basicola (syn. Thielaviopsis basicola), Ceratocystis smalleyi, two Cercospora beticola strains, Coleophoma cylindrospora, Fusarium fracticaudum, Phialophora cf. hyalina, and Morchella septimelata.</title>
        <authorList>
            <person name="Wingfield B.D."/>
            <person name="Bills G.F."/>
            <person name="Dong Y."/>
            <person name="Huang W."/>
            <person name="Nel W.J."/>
            <person name="Swalarsk-Parry B.S."/>
            <person name="Vaghefi N."/>
            <person name="Wilken P.M."/>
            <person name="An Z."/>
            <person name="de Beer Z.W."/>
            <person name="De Vos L."/>
            <person name="Chen L."/>
            <person name="Duong T.A."/>
            <person name="Gao Y."/>
            <person name="Hammerbacher A."/>
            <person name="Kikkert J.R."/>
            <person name="Li Y."/>
            <person name="Li H."/>
            <person name="Li K."/>
            <person name="Li Q."/>
            <person name="Liu X."/>
            <person name="Ma X."/>
            <person name="Naidoo K."/>
            <person name="Pethybridge S.J."/>
            <person name="Sun J."/>
            <person name="Steenkamp E.T."/>
            <person name="van der Nest M.A."/>
            <person name="van Wyk S."/>
            <person name="Wingfield M.J."/>
            <person name="Xiong C."/>
            <person name="Yue Q."/>
            <person name="Zhang X."/>
        </authorList>
    </citation>
    <scope>NUCLEOTIDE SEQUENCE [LARGE SCALE GENOMIC DNA]</scope>
    <source>
        <strain evidence="3 4">BP6252</strain>
    </source>
</reference>
<evidence type="ECO:0000313" key="4">
    <source>
        <dbReference type="Proteomes" id="UP000256645"/>
    </source>
</evidence>
<dbReference type="OrthoDB" id="3353407at2759"/>
<evidence type="ECO:0000313" key="3">
    <source>
        <dbReference type="EMBL" id="RDW71593.1"/>
    </source>
</evidence>
<feature type="compositionally biased region" description="Polar residues" evidence="1">
    <location>
        <begin position="707"/>
        <end position="716"/>
    </location>
</feature>
<evidence type="ECO:0000256" key="1">
    <source>
        <dbReference type="SAM" id="MobiDB-lite"/>
    </source>
</evidence>
<feature type="chain" id="PRO_5017758591" evidence="2">
    <location>
        <begin position="24"/>
        <end position="786"/>
    </location>
</feature>
<dbReference type="PANTHER" id="PTHR36205">
    <property type="entry name" value="CHROMOSOME 19, WHOLE GENOME SHOTGUN SEQUENCE"/>
    <property type="match status" value="1"/>
</dbReference>
<gene>
    <name evidence="3" type="ORF">BP6252_08156</name>
</gene>
<dbReference type="Pfam" id="PF11885">
    <property type="entry name" value="DUF3405"/>
    <property type="match status" value="1"/>
</dbReference>
<feature type="signal peptide" evidence="2">
    <location>
        <begin position="1"/>
        <end position="23"/>
    </location>
</feature>
<keyword evidence="4" id="KW-1185">Reference proteome</keyword>
<evidence type="ECO:0000256" key="2">
    <source>
        <dbReference type="SAM" id="SignalP"/>
    </source>
</evidence>
<dbReference type="STRING" id="1849047.A0A3D8RC14"/>
<protein>
    <submittedName>
        <fullName evidence="3">Uncharacterized protein</fullName>
    </submittedName>
</protein>
<feature type="region of interest" description="Disordered" evidence="1">
    <location>
        <begin position="700"/>
        <end position="726"/>
    </location>
</feature>
<keyword evidence="2" id="KW-0732">Signal</keyword>
<dbReference type="PANTHER" id="PTHR36205:SF2">
    <property type="entry name" value="MAJOR FACILITATOR SUPERFAMILY TRANSPORTER"/>
    <property type="match status" value="1"/>
</dbReference>
<comment type="caution">
    <text evidence="3">The sequence shown here is derived from an EMBL/GenBank/DDBJ whole genome shotgun (WGS) entry which is preliminary data.</text>
</comment>
<dbReference type="InterPro" id="IPR021822">
    <property type="entry name" value="DUF3405"/>
</dbReference>
<sequence>MPPRFRSSLGLAFLLVIVYLVLTHDDVNFGNPVPPIVLTDAGTEPQPPPLDPGHDVVWIGGQPHTQMTAAEPSTPTATVDAEGAVWTGTGTSLAALLETTAPPVAEAAVPSKEINFAPETEEEQWDTDVTQPLHAQYKEEYARLGKQEDAGKIFGNTLGNLVDSGAHAGFRAAALSPTGKHLDFTDQEPLIYNPYPDYLGEHYKKYNQGDFVDCAGPGTGLVDVQVFSGHSKSFAYPQLGAFYVLDIDSNLCFERETRLGPYGFVEPGSKATGSKNWATVDWGQLQEACAKKNSGRFNVAIATLSTLHLDAERGAQGNTTTQEKRVRETTLLERRTTRKDAIVRRTVKKENHLGKSQIETRGNDDLHGMATHLQTVKPHTRTAVLLRANSARVWSENDKQNIRAMVAELSLLSGGEYQVFILFQILDNSKPIFSDPEVYSATLRASVPQEFRSMTVLYNDQLFEDLYTKIPPGHHSNRDSHWFPVQKFALDYPGFDYYWNWDLDSRYTGHYYNFLEKLGEFADMQPRKGLWERNERYYIPELHGAYASQFRFRVELKYAGASTQWGAAQVVSVDALGPNPPVDDPKNDNYEWGLHEHADFISLAPIFNPIATNWASKNDVWGYLGPESTPRRGTHTLQSRLSKKLLQIMHAENVAGNHIGSHMAPATVSLLHGLKAVYAPHPIFLDREWKGKSLNRWFNPGPHDESGSTQESPFSTDRTERFQGVTWGTSSEVPTKLYRHWLGLEDGGIGGQKWEKANGRTCLPPMLLYPVKDVKTPPQSQSSPSQ</sequence>